<gene>
    <name evidence="3" type="ORF">KQX54_014026</name>
</gene>
<dbReference type="InterPro" id="IPR007527">
    <property type="entry name" value="Znf_SWIM"/>
</dbReference>
<keyword evidence="4" id="KW-1185">Reference proteome</keyword>
<dbReference type="InterPro" id="IPR019080">
    <property type="entry name" value="YqaJ_viral_recombinase"/>
</dbReference>
<dbReference type="Pfam" id="PF09588">
    <property type="entry name" value="YqaJ"/>
    <property type="match status" value="1"/>
</dbReference>
<reference evidence="3 4" key="1">
    <citation type="journal article" date="2021" name="J. Hered.">
        <title>A chromosome-level genome assembly of the parasitoid wasp, Cotesia glomerata (Hymenoptera: Braconidae).</title>
        <authorList>
            <person name="Pinto B.J."/>
            <person name="Weis J.J."/>
            <person name="Gamble T."/>
            <person name="Ode P.J."/>
            <person name="Paul R."/>
            <person name="Zaspel J.M."/>
        </authorList>
    </citation>
    <scope>NUCLEOTIDE SEQUENCE [LARGE SCALE GENOMIC DNA]</scope>
    <source>
        <strain evidence="3">CgM1</strain>
    </source>
</reference>
<accession>A0AAV7HD93</accession>
<dbReference type="CDD" id="cd22343">
    <property type="entry name" value="PDDEXK_lambda_exonuclease-like"/>
    <property type="match status" value="1"/>
</dbReference>
<dbReference type="GO" id="GO:0006281">
    <property type="term" value="P:DNA repair"/>
    <property type="evidence" value="ECO:0007669"/>
    <property type="project" value="UniProtKB-ARBA"/>
</dbReference>
<dbReference type="Proteomes" id="UP000826195">
    <property type="component" value="Unassembled WGS sequence"/>
</dbReference>
<dbReference type="EMBL" id="JAHXZJ010002982">
    <property type="protein sequence ID" value="KAH0535139.1"/>
    <property type="molecule type" value="Genomic_DNA"/>
</dbReference>
<dbReference type="GO" id="GO:0008270">
    <property type="term" value="F:zinc ion binding"/>
    <property type="evidence" value="ECO:0007669"/>
    <property type="project" value="UniProtKB-KW"/>
</dbReference>
<dbReference type="InterPro" id="IPR011335">
    <property type="entry name" value="Restrct_endonuc-II-like"/>
</dbReference>
<dbReference type="PANTHER" id="PTHR46609:SF8">
    <property type="entry name" value="YQAJ VIRAL RECOMBINASE DOMAIN-CONTAINING PROTEIN"/>
    <property type="match status" value="1"/>
</dbReference>
<evidence type="ECO:0000256" key="1">
    <source>
        <dbReference type="PROSITE-ProRule" id="PRU00325"/>
    </source>
</evidence>
<sequence length="374" mass="42990">MNKIIKVGFEKITHSIDFHKQKIINGKKLSEDNVVDVEELRVQNQPVKIKAKIIRQTNTTEPPYQVELKLNAARHVINRSCTCVSQACAQCKHIYALIYYINKDTGESKTSEEQSWGKPSSSQLAKEIFAKPLIITDEFSLKKIYGPVYDVQSSELEEINCSFQYVLKFEKDFAMTTSARMFIEDSASPEWFSSRKYRISASQKAHSIKTNKKKDSEALADNLAVEAYIKQFDVDVVSIGVFVKPLQSWLCASVDGIVIKNDEVIKILEIKCPSTCASKPVFDEKEKKFNVKYLELKENEASLKKSHVYYTQCQVQMYVVGLNLCDLFIWSPKGSYVVTLKRDEKFLANLIPKLKLFYFNYYLKVLVENQKENI</sequence>
<protein>
    <recommendedName>
        <fullName evidence="2">SWIM-type domain-containing protein</fullName>
    </recommendedName>
</protein>
<organism evidence="3 4">
    <name type="scientific">Cotesia glomerata</name>
    <name type="common">Lepidopteran parasitic wasp</name>
    <name type="synonym">Apanteles glomeratus</name>
    <dbReference type="NCBI Taxonomy" id="32391"/>
    <lineage>
        <taxon>Eukaryota</taxon>
        <taxon>Metazoa</taxon>
        <taxon>Ecdysozoa</taxon>
        <taxon>Arthropoda</taxon>
        <taxon>Hexapoda</taxon>
        <taxon>Insecta</taxon>
        <taxon>Pterygota</taxon>
        <taxon>Neoptera</taxon>
        <taxon>Endopterygota</taxon>
        <taxon>Hymenoptera</taxon>
        <taxon>Apocrita</taxon>
        <taxon>Ichneumonoidea</taxon>
        <taxon>Braconidae</taxon>
        <taxon>Microgastrinae</taxon>
        <taxon>Cotesia</taxon>
    </lineage>
</organism>
<comment type="caution">
    <text evidence="3">The sequence shown here is derived from an EMBL/GenBank/DDBJ whole genome shotgun (WGS) entry which is preliminary data.</text>
</comment>
<evidence type="ECO:0000313" key="4">
    <source>
        <dbReference type="Proteomes" id="UP000826195"/>
    </source>
</evidence>
<keyword evidence="1" id="KW-0479">Metal-binding</keyword>
<dbReference type="InterPro" id="IPR011604">
    <property type="entry name" value="PDDEXK-like_dom_sf"/>
</dbReference>
<keyword evidence="1" id="KW-0862">Zinc</keyword>
<name>A0AAV7HD93_COTGL</name>
<evidence type="ECO:0000313" key="3">
    <source>
        <dbReference type="EMBL" id="KAH0535139.1"/>
    </source>
</evidence>
<feature type="domain" description="SWIM-type" evidence="2">
    <location>
        <begin position="64"/>
        <end position="102"/>
    </location>
</feature>
<keyword evidence="1" id="KW-0863">Zinc-finger</keyword>
<dbReference type="AlphaFoldDB" id="A0AAV7HD93"/>
<dbReference type="PANTHER" id="PTHR46609">
    <property type="entry name" value="EXONUCLEASE, PHAGE-TYPE/RECB, C-TERMINAL DOMAIN-CONTAINING PROTEIN"/>
    <property type="match status" value="1"/>
</dbReference>
<evidence type="ECO:0000259" key="2">
    <source>
        <dbReference type="PROSITE" id="PS50966"/>
    </source>
</evidence>
<proteinExistence type="predicted"/>
<dbReference type="SUPFAM" id="SSF52980">
    <property type="entry name" value="Restriction endonuclease-like"/>
    <property type="match status" value="1"/>
</dbReference>
<dbReference type="PROSITE" id="PS50966">
    <property type="entry name" value="ZF_SWIM"/>
    <property type="match status" value="1"/>
</dbReference>
<dbReference type="Gene3D" id="3.90.320.10">
    <property type="match status" value="1"/>
</dbReference>
<dbReference type="InterPro" id="IPR051703">
    <property type="entry name" value="NF-kappa-B_Signaling_Reg"/>
</dbReference>